<feature type="domain" description="Solute-binding protein family 3/N-terminal" evidence="4">
    <location>
        <begin position="6"/>
        <end position="226"/>
    </location>
</feature>
<dbReference type="AlphaFoldDB" id="A0A853G3M5"/>
<proteinExistence type="inferred from homology"/>
<dbReference type="Pfam" id="PF09084">
    <property type="entry name" value="NMT1"/>
    <property type="match status" value="1"/>
</dbReference>
<evidence type="ECO:0000259" key="4">
    <source>
        <dbReference type="SMART" id="SM00062"/>
    </source>
</evidence>
<reference evidence="5 6" key="1">
    <citation type="submission" date="2020-07" db="EMBL/GenBank/DDBJ databases">
        <title>Taxonomic revisions and descriptions of new bacterial species based on genomic comparisons in the high-G+C-content subgroup of the family Alcaligenaceae.</title>
        <authorList>
            <person name="Szabo A."/>
            <person name="Felfoldi T."/>
        </authorList>
    </citation>
    <scope>NUCLEOTIDE SEQUENCE [LARGE SCALE GENOMIC DNA]</scope>
    <source>
        <strain evidence="5 6">LMG 24012</strain>
    </source>
</reference>
<dbReference type="GO" id="GO:0042918">
    <property type="term" value="P:alkanesulfonate transmembrane transport"/>
    <property type="evidence" value="ECO:0007669"/>
    <property type="project" value="TreeGrafter"/>
</dbReference>
<evidence type="ECO:0000256" key="3">
    <source>
        <dbReference type="ARBA" id="ARBA00022729"/>
    </source>
</evidence>
<dbReference type="SUPFAM" id="SSF53850">
    <property type="entry name" value="Periplasmic binding protein-like II"/>
    <property type="match status" value="1"/>
</dbReference>
<keyword evidence="6" id="KW-1185">Reference proteome</keyword>
<dbReference type="Proteomes" id="UP000559809">
    <property type="component" value="Unassembled WGS sequence"/>
</dbReference>
<dbReference type="SMART" id="SM00062">
    <property type="entry name" value="PBPb"/>
    <property type="match status" value="1"/>
</dbReference>
<accession>A0A853G3M5</accession>
<organism evidence="5 6">
    <name type="scientific">Parapusillimonas granuli</name>
    <dbReference type="NCBI Taxonomy" id="380911"/>
    <lineage>
        <taxon>Bacteria</taxon>
        <taxon>Pseudomonadati</taxon>
        <taxon>Pseudomonadota</taxon>
        <taxon>Betaproteobacteria</taxon>
        <taxon>Burkholderiales</taxon>
        <taxon>Alcaligenaceae</taxon>
        <taxon>Parapusillimonas</taxon>
    </lineage>
</organism>
<evidence type="ECO:0000313" key="5">
    <source>
        <dbReference type="EMBL" id="NYT49116.1"/>
    </source>
</evidence>
<gene>
    <name evidence="5" type="ORF">H0A72_07300</name>
</gene>
<dbReference type="InterPro" id="IPR015168">
    <property type="entry name" value="SsuA/THI5"/>
</dbReference>
<name>A0A853G3M5_9BURK</name>
<sequence>MAQQKRAILGHFGSANPQVLGKATSSFAEALGSGVKTDFVSVSAGSQVLAAIAGNSMDLCNIGSSPMVVGFGQGVKMSMVYVQKYITDSESLVVRNAAGIGSLRELKGKSIGLPFNTSVHFALIAALESMGMGPGDVRLLNIKADSIQAAWRRGSIDAAYIWAPILNDLVAEDGAILMRTGDLAESGVLVFDGIVVRDSFKKEHPDLVLAYLKEYARLCDIYRNDPEQVVKTLSPYLSLTPEMTHAYIRTFHPVPTADQATDKWMGMPGAKDTGVLHTLQMQAEFLKSANQLPSVPDTFAPYVDSSFLAQML</sequence>
<dbReference type="PANTHER" id="PTHR30024:SF47">
    <property type="entry name" value="TAURINE-BINDING PERIPLASMIC PROTEIN"/>
    <property type="match status" value="1"/>
</dbReference>
<comment type="similarity">
    <text evidence="2">Belongs to the bacterial solute-binding protein SsuA/TauA family.</text>
</comment>
<dbReference type="RefSeq" id="WP_180154400.1">
    <property type="nucleotide sequence ID" value="NZ_JACCEM010000003.1"/>
</dbReference>
<evidence type="ECO:0000256" key="2">
    <source>
        <dbReference type="ARBA" id="ARBA00010742"/>
    </source>
</evidence>
<evidence type="ECO:0000313" key="6">
    <source>
        <dbReference type="Proteomes" id="UP000559809"/>
    </source>
</evidence>
<dbReference type="Gene3D" id="3.40.190.10">
    <property type="entry name" value="Periplasmic binding protein-like II"/>
    <property type="match status" value="2"/>
</dbReference>
<dbReference type="PANTHER" id="PTHR30024">
    <property type="entry name" value="ALIPHATIC SULFONATES-BINDING PROTEIN-RELATED"/>
    <property type="match status" value="1"/>
</dbReference>
<comment type="subcellular location">
    <subcellularLocation>
        <location evidence="1">Periplasm</location>
    </subcellularLocation>
</comment>
<dbReference type="EMBL" id="JACCEM010000003">
    <property type="protein sequence ID" value="NYT49116.1"/>
    <property type="molecule type" value="Genomic_DNA"/>
</dbReference>
<dbReference type="InterPro" id="IPR001638">
    <property type="entry name" value="Solute-binding_3/MltF_N"/>
</dbReference>
<protein>
    <submittedName>
        <fullName evidence="5">ABC transporter substrate-binding protein</fullName>
    </submittedName>
</protein>
<keyword evidence="3" id="KW-0732">Signal</keyword>
<dbReference type="GO" id="GO:0042597">
    <property type="term" value="C:periplasmic space"/>
    <property type="evidence" value="ECO:0007669"/>
    <property type="project" value="UniProtKB-SubCell"/>
</dbReference>
<evidence type="ECO:0000256" key="1">
    <source>
        <dbReference type="ARBA" id="ARBA00004418"/>
    </source>
</evidence>
<comment type="caution">
    <text evidence="5">The sequence shown here is derived from an EMBL/GenBank/DDBJ whole genome shotgun (WGS) entry which is preliminary data.</text>
</comment>